<dbReference type="AntiFam" id="ANF00142">
    <property type="entry name" value="Shadow ORF (opposite yadG)"/>
</dbReference>
<protein>
    <submittedName>
        <fullName evidence="2">Uncharacterized protein</fullName>
    </submittedName>
</protein>
<gene>
    <name evidence="2" type="ORF">SHKM778_10730</name>
</gene>
<sequence>MGDEDHRAALLPVQPDHFLLHVPPDQRVERAERLVEEEDFGVDGQSPCQTDALALTAGELGGSALFQARQPDLGDDLGGPLAAFRPAHALDLQAVGDVVEDGAVRQQAEVLEDHRGPVPAQGAQPGPVHGADVLAVDDDGAGGRLDQPGETAHQCGLAGAGQAHDDEDLALADVEGHIADGGRAAGAGAQFGRVEGGEGGVGGDPAGLGAEDLPQAVHGEDG</sequence>
<organism evidence="2">
    <name type="scientific">Streptomyces haneummycinicus</name>
    <dbReference type="NCBI Taxonomy" id="3074435"/>
    <lineage>
        <taxon>Bacteria</taxon>
        <taxon>Bacillati</taxon>
        <taxon>Actinomycetota</taxon>
        <taxon>Actinomycetes</taxon>
        <taxon>Kitasatosporales</taxon>
        <taxon>Streptomycetaceae</taxon>
        <taxon>Streptomyces</taxon>
    </lineage>
</organism>
<reference evidence="2" key="2">
    <citation type="submission" date="2024-07" db="EMBL/GenBank/DDBJ databases">
        <title>Streptomyces haneummycinica sp. nov., a new antibiotic-producing actinobacterium isolated from marine sediment.</title>
        <authorList>
            <person name="Uemura M."/>
            <person name="Hamada M."/>
            <person name="Hirano S."/>
            <person name="Kobayashi K."/>
            <person name="Ohshiro T."/>
            <person name="Kobayashi T."/>
            <person name="Terahara T."/>
        </authorList>
    </citation>
    <scope>NUCLEOTIDE SEQUENCE</scope>
    <source>
        <strain evidence="2">KM77-8</strain>
    </source>
</reference>
<name>A0AAT9HBA0_9ACTN</name>
<evidence type="ECO:0000256" key="1">
    <source>
        <dbReference type="SAM" id="MobiDB-lite"/>
    </source>
</evidence>
<feature type="compositionally biased region" description="Gly residues" evidence="1">
    <location>
        <begin position="197"/>
        <end position="206"/>
    </location>
</feature>
<dbReference type="EMBL" id="AP035768">
    <property type="protein sequence ID" value="BFO14685.1"/>
    <property type="molecule type" value="Genomic_DNA"/>
</dbReference>
<evidence type="ECO:0000313" key="2">
    <source>
        <dbReference type="EMBL" id="BFO14685.1"/>
    </source>
</evidence>
<feature type="region of interest" description="Disordered" evidence="1">
    <location>
        <begin position="181"/>
        <end position="222"/>
    </location>
</feature>
<dbReference type="AntiFam" id="ANF00095">
    <property type="entry name" value="Shadow ORF (opposite ABC transporters)"/>
</dbReference>
<accession>A0AAT9HBA0</accession>
<dbReference type="AlphaFoldDB" id="A0AAT9HBA0"/>
<reference evidence="2" key="1">
    <citation type="submission" date="2024-06" db="EMBL/GenBank/DDBJ databases">
        <authorList>
            <consortium name="consrtm"/>
            <person name="Uemura M."/>
            <person name="Terahara T."/>
        </authorList>
    </citation>
    <scope>NUCLEOTIDE SEQUENCE</scope>
    <source>
        <strain evidence="2">KM77-8</strain>
    </source>
</reference>
<proteinExistence type="predicted"/>